<keyword evidence="1" id="KW-1133">Transmembrane helix</keyword>
<dbReference type="InterPro" id="IPR012902">
    <property type="entry name" value="N_methyl_site"/>
</dbReference>
<dbReference type="Pfam" id="PF07963">
    <property type="entry name" value="N_methyl"/>
    <property type="match status" value="1"/>
</dbReference>
<dbReference type="InterPro" id="IPR045584">
    <property type="entry name" value="Pilin-like"/>
</dbReference>
<keyword evidence="1" id="KW-0472">Membrane</keyword>
<keyword evidence="1" id="KW-0812">Transmembrane</keyword>
<dbReference type="Gene3D" id="3.30.700.10">
    <property type="entry name" value="Glycoprotein, Type 4 Pilin"/>
    <property type="match status" value="1"/>
</dbReference>
<feature type="transmembrane region" description="Helical" evidence="1">
    <location>
        <begin position="21"/>
        <end position="45"/>
    </location>
</feature>
<evidence type="ECO:0000313" key="2">
    <source>
        <dbReference type="EMBL" id="CAA9403884.1"/>
    </source>
</evidence>
<organism evidence="2">
    <name type="scientific">uncultured Pyrinomonadaceae bacterium</name>
    <dbReference type="NCBI Taxonomy" id="2283094"/>
    <lineage>
        <taxon>Bacteria</taxon>
        <taxon>Pseudomonadati</taxon>
        <taxon>Acidobacteriota</taxon>
        <taxon>Blastocatellia</taxon>
        <taxon>Blastocatellales</taxon>
        <taxon>Pyrinomonadaceae</taxon>
        <taxon>environmental samples</taxon>
    </lineage>
</organism>
<dbReference type="SUPFAM" id="SSF54523">
    <property type="entry name" value="Pili subunits"/>
    <property type="match status" value="1"/>
</dbReference>
<dbReference type="EMBL" id="CADCUR010000154">
    <property type="protein sequence ID" value="CAA9403884.1"/>
    <property type="molecule type" value="Genomic_DNA"/>
</dbReference>
<proteinExistence type="predicted"/>
<accession>A0A6J4P1P8</accession>
<gene>
    <name evidence="2" type="ORF">AVDCRST_MAG74-1817</name>
</gene>
<name>A0A6J4P1P8_9BACT</name>
<sequence>MSGKQKNNRQSATRNLRSANGFSLLELIITLGVLAILVMGTIPIAQNAVKRQKELRLRENLRDLRNAIDEFRRDAVGACSGVGQSGGQGGNSAAMNQFNNTSSADPRSRVVIDDCKIFDTENLDRYPPSLDILVEGVKIKPRGLAVKLGGGAFDDSTNVFKEEDEEKKKVYLREIPVDPMTGEKDWKLRSSYQTKDEESWDEINVFDVRSSSDAEALNEEKYSDW</sequence>
<dbReference type="NCBIfam" id="TIGR02532">
    <property type="entry name" value="IV_pilin_GFxxxE"/>
    <property type="match status" value="1"/>
</dbReference>
<reference evidence="2" key="1">
    <citation type="submission" date="2020-02" db="EMBL/GenBank/DDBJ databases">
        <authorList>
            <person name="Meier V. D."/>
        </authorList>
    </citation>
    <scope>NUCLEOTIDE SEQUENCE</scope>
    <source>
        <strain evidence="2">AVDCRST_MAG74</strain>
    </source>
</reference>
<evidence type="ECO:0000256" key="1">
    <source>
        <dbReference type="SAM" id="Phobius"/>
    </source>
</evidence>
<dbReference type="AlphaFoldDB" id="A0A6J4P1P8"/>
<protein>
    <submittedName>
        <fullName evidence="2">Uncharacterized protein</fullName>
    </submittedName>
</protein>